<proteinExistence type="predicted"/>
<name>A0A072VLQ1_MEDTR</name>
<protein>
    <submittedName>
        <fullName evidence="1 2">Uncharacterized protein</fullName>
    </submittedName>
</protein>
<evidence type="ECO:0000313" key="2">
    <source>
        <dbReference type="EnsemblPlants" id="KEH42333"/>
    </source>
</evidence>
<dbReference type="AlphaFoldDB" id="A0A072VLQ1"/>
<organism evidence="1 3">
    <name type="scientific">Medicago truncatula</name>
    <name type="common">Barrel medic</name>
    <name type="synonym">Medicago tribuloides</name>
    <dbReference type="NCBI Taxonomy" id="3880"/>
    <lineage>
        <taxon>Eukaryota</taxon>
        <taxon>Viridiplantae</taxon>
        <taxon>Streptophyta</taxon>
        <taxon>Embryophyta</taxon>
        <taxon>Tracheophyta</taxon>
        <taxon>Spermatophyta</taxon>
        <taxon>Magnoliopsida</taxon>
        <taxon>eudicotyledons</taxon>
        <taxon>Gunneridae</taxon>
        <taxon>Pentapetalae</taxon>
        <taxon>rosids</taxon>
        <taxon>fabids</taxon>
        <taxon>Fabales</taxon>
        <taxon>Fabaceae</taxon>
        <taxon>Papilionoideae</taxon>
        <taxon>50 kb inversion clade</taxon>
        <taxon>NPAAA clade</taxon>
        <taxon>Hologalegina</taxon>
        <taxon>IRL clade</taxon>
        <taxon>Trifolieae</taxon>
        <taxon>Medicago</taxon>
    </lineage>
</organism>
<gene>
    <name evidence="1" type="ordered locus">MTR_1g067500</name>
</gene>
<accession>A0A072VLQ1</accession>
<keyword evidence="3" id="KW-1185">Reference proteome</keyword>
<evidence type="ECO:0000313" key="3">
    <source>
        <dbReference type="Proteomes" id="UP000002051"/>
    </source>
</evidence>
<dbReference type="EnsemblPlants" id="KEH42333">
    <property type="protein sequence ID" value="KEH42333"/>
    <property type="gene ID" value="MTR_1g067500"/>
</dbReference>
<dbReference type="EMBL" id="CM001217">
    <property type="protein sequence ID" value="KEH42333.1"/>
    <property type="molecule type" value="Genomic_DNA"/>
</dbReference>
<dbReference type="HOGENOM" id="CLU_2797716_0_0_1"/>
<reference evidence="1 3" key="2">
    <citation type="journal article" date="2014" name="BMC Genomics">
        <title>An improved genome release (version Mt4.0) for the model legume Medicago truncatula.</title>
        <authorList>
            <person name="Tang H."/>
            <person name="Krishnakumar V."/>
            <person name="Bidwell S."/>
            <person name="Rosen B."/>
            <person name="Chan A."/>
            <person name="Zhou S."/>
            <person name="Gentzbittel L."/>
            <person name="Childs K.L."/>
            <person name="Yandell M."/>
            <person name="Gundlach H."/>
            <person name="Mayer K.F."/>
            <person name="Schwartz D.C."/>
            <person name="Town C.D."/>
        </authorList>
    </citation>
    <scope>GENOME REANNOTATION</scope>
    <source>
        <strain evidence="1">A17</strain>
        <strain evidence="2 3">cv. Jemalong A17</strain>
    </source>
</reference>
<reference evidence="1 3" key="1">
    <citation type="journal article" date="2011" name="Nature">
        <title>The Medicago genome provides insight into the evolution of rhizobial symbioses.</title>
        <authorList>
            <person name="Young N.D."/>
            <person name="Debelle F."/>
            <person name="Oldroyd G.E."/>
            <person name="Geurts R."/>
            <person name="Cannon S.B."/>
            <person name="Udvardi M.K."/>
            <person name="Benedito V.A."/>
            <person name="Mayer K.F."/>
            <person name="Gouzy J."/>
            <person name="Schoof H."/>
            <person name="Van de Peer Y."/>
            <person name="Proost S."/>
            <person name="Cook D.R."/>
            <person name="Meyers B.C."/>
            <person name="Spannagl M."/>
            <person name="Cheung F."/>
            <person name="De Mita S."/>
            <person name="Krishnakumar V."/>
            <person name="Gundlach H."/>
            <person name="Zhou S."/>
            <person name="Mudge J."/>
            <person name="Bharti A.K."/>
            <person name="Murray J.D."/>
            <person name="Naoumkina M.A."/>
            <person name="Rosen B."/>
            <person name="Silverstein K.A."/>
            <person name="Tang H."/>
            <person name="Rombauts S."/>
            <person name="Zhao P.X."/>
            <person name="Zhou P."/>
            <person name="Barbe V."/>
            <person name="Bardou P."/>
            <person name="Bechner M."/>
            <person name="Bellec A."/>
            <person name="Berger A."/>
            <person name="Berges H."/>
            <person name="Bidwell S."/>
            <person name="Bisseling T."/>
            <person name="Choisne N."/>
            <person name="Couloux A."/>
            <person name="Denny R."/>
            <person name="Deshpande S."/>
            <person name="Dai X."/>
            <person name="Doyle J.J."/>
            <person name="Dudez A.M."/>
            <person name="Farmer A.D."/>
            <person name="Fouteau S."/>
            <person name="Franken C."/>
            <person name="Gibelin C."/>
            <person name="Gish J."/>
            <person name="Goldstein S."/>
            <person name="Gonzalez A.J."/>
            <person name="Green P.J."/>
            <person name="Hallab A."/>
            <person name="Hartog M."/>
            <person name="Hua A."/>
            <person name="Humphray S.J."/>
            <person name="Jeong D.H."/>
            <person name="Jing Y."/>
            <person name="Jocker A."/>
            <person name="Kenton S.M."/>
            <person name="Kim D.J."/>
            <person name="Klee K."/>
            <person name="Lai H."/>
            <person name="Lang C."/>
            <person name="Lin S."/>
            <person name="Macmil S.L."/>
            <person name="Magdelenat G."/>
            <person name="Matthews L."/>
            <person name="McCorrison J."/>
            <person name="Monaghan E.L."/>
            <person name="Mun J.H."/>
            <person name="Najar F.Z."/>
            <person name="Nicholson C."/>
            <person name="Noirot C."/>
            <person name="O'Bleness M."/>
            <person name="Paule C.R."/>
            <person name="Poulain J."/>
            <person name="Prion F."/>
            <person name="Qin B."/>
            <person name="Qu C."/>
            <person name="Retzel E.F."/>
            <person name="Riddle C."/>
            <person name="Sallet E."/>
            <person name="Samain S."/>
            <person name="Samson N."/>
            <person name="Sanders I."/>
            <person name="Saurat O."/>
            <person name="Scarpelli C."/>
            <person name="Schiex T."/>
            <person name="Segurens B."/>
            <person name="Severin A.J."/>
            <person name="Sherrier D.J."/>
            <person name="Shi R."/>
            <person name="Sims S."/>
            <person name="Singer S.R."/>
            <person name="Sinharoy S."/>
            <person name="Sterck L."/>
            <person name="Viollet A."/>
            <person name="Wang B.B."/>
            <person name="Wang K."/>
            <person name="Wang M."/>
            <person name="Wang X."/>
            <person name="Warfsmann J."/>
            <person name="Weissenbach J."/>
            <person name="White D.D."/>
            <person name="White J.D."/>
            <person name="Wiley G.B."/>
            <person name="Wincker P."/>
            <person name="Xing Y."/>
            <person name="Yang L."/>
            <person name="Yao Z."/>
            <person name="Ying F."/>
            <person name="Zhai J."/>
            <person name="Zhou L."/>
            <person name="Zuber A."/>
            <person name="Denarie J."/>
            <person name="Dixon R.A."/>
            <person name="May G.D."/>
            <person name="Schwartz D.C."/>
            <person name="Rogers J."/>
            <person name="Quetier F."/>
            <person name="Town C.D."/>
            <person name="Roe B.A."/>
        </authorList>
    </citation>
    <scope>NUCLEOTIDE SEQUENCE [LARGE SCALE GENOMIC DNA]</scope>
    <source>
        <strain evidence="1">A17</strain>
        <strain evidence="2 3">cv. Jemalong A17</strain>
    </source>
</reference>
<reference evidence="2" key="3">
    <citation type="submission" date="2015-04" db="UniProtKB">
        <authorList>
            <consortium name="EnsemblPlants"/>
        </authorList>
    </citation>
    <scope>IDENTIFICATION</scope>
    <source>
        <strain evidence="2">cv. Jemalong A17</strain>
    </source>
</reference>
<dbReference type="Proteomes" id="UP000002051">
    <property type="component" value="Unassembled WGS sequence"/>
</dbReference>
<evidence type="ECO:0000313" key="1">
    <source>
        <dbReference type="EMBL" id="KEH42333.1"/>
    </source>
</evidence>
<sequence>MCTYRRHFFKFSHLAHSYPGSIDFLLQITFITIKVLNNGRSVGRDRVKVVAILAVTDVALEIAVVNNA</sequence>